<accession>A0A814BL69</accession>
<name>A0A814BL69_9BILA</name>
<sequence length="556" mass="65973">MKRKLDNNTYFKEVIKNSRDRKRKSITSIEHLSNDLFYEIFDYFEGFDLYNAFSNLNIRFQDLLQCIYLRLKIHFPFQREFHFQYRLQNVIIPNKSRIISLCIIEIRNNDAIFSSMIIDSSFNRLESLILGKIKFNILLSVLRSLSVLSRLFSLTIVASGNIINNDDPYNLIFSLSTLKYIKFSFETIHPPMELWTNNNYQLNTLQYMILDHSCNLSTLLHMLSFTPQLRHLSYRFLYELNQSITNNIEITLPNLTHLSFYECHLSFNQLEIFIKKISSTKLQVLRLTTRKDRAYFNGDRWKQLIIHYIPHLRLFQFEHQEIIHHNIGFTTNHALMHHFTSIFWIKPRWNIKFNIFVDILWKLSIIFSIDPSKKQWYQLNELNKNTFNSDQSFQSIILIICDCSSTVDILIPICSALSITHLIIQCQEIFIEKLIKILHLLPNLDSLKIQSLAFSKPRFNIGLINELSIVQFLIDLCPYLQYFEIGCSAKIDLKLLIKSILMKTTQSISQLRTLCINGEKPSDRMIKELQDMTNHEQWFQNYTIHCTEENICIQLE</sequence>
<reference evidence="1" key="1">
    <citation type="submission" date="2021-02" db="EMBL/GenBank/DDBJ databases">
        <authorList>
            <person name="Nowell W R."/>
        </authorList>
    </citation>
    <scope>NUCLEOTIDE SEQUENCE</scope>
</reference>
<dbReference type="SUPFAM" id="SSF52047">
    <property type="entry name" value="RNI-like"/>
    <property type="match status" value="1"/>
</dbReference>
<dbReference type="Proteomes" id="UP000663882">
    <property type="component" value="Unassembled WGS sequence"/>
</dbReference>
<evidence type="ECO:0008006" key="3">
    <source>
        <dbReference type="Google" id="ProtNLM"/>
    </source>
</evidence>
<organism evidence="1 2">
    <name type="scientific">Rotaria sordida</name>
    <dbReference type="NCBI Taxonomy" id="392033"/>
    <lineage>
        <taxon>Eukaryota</taxon>
        <taxon>Metazoa</taxon>
        <taxon>Spiralia</taxon>
        <taxon>Gnathifera</taxon>
        <taxon>Rotifera</taxon>
        <taxon>Eurotatoria</taxon>
        <taxon>Bdelloidea</taxon>
        <taxon>Philodinida</taxon>
        <taxon>Philodinidae</taxon>
        <taxon>Rotaria</taxon>
    </lineage>
</organism>
<evidence type="ECO:0000313" key="2">
    <source>
        <dbReference type="Proteomes" id="UP000663882"/>
    </source>
</evidence>
<dbReference type="OrthoDB" id="10002467at2759"/>
<gene>
    <name evidence="1" type="ORF">RFH988_LOCUS10553</name>
</gene>
<comment type="caution">
    <text evidence="1">The sequence shown here is derived from an EMBL/GenBank/DDBJ whole genome shotgun (WGS) entry which is preliminary data.</text>
</comment>
<dbReference type="AlphaFoldDB" id="A0A814BL69"/>
<proteinExistence type="predicted"/>
<protein>
    <recommendedName>
        <fullName evidence="3">F-box domain-containing protein</fullName>
    </recommendedName>
</protein>
<dbReference type="EMBL" id="CAJNOO010000396">
    <property type="protein sequence ID" value="CAF0931292.1"/>
    <property type="molecule type" value="Genomic_DNA"/>
</dbReference>
<evidence type="ECO:0000313" key="1">
    <source>
        <dbReference type="EMBL" id="CAF0931292.1"/>
    </source>
</evidence>